<gene>
    <name evidence="3" type="ORF">DVH21_05645</name>
</gene>
<keyword evidence="2" id="KW-1133">Transmembrane helix</keyword>
<dbReference type="EMBL" id="CP031263">
    <property type="protein sequence ID" value="AXH89463.1"/>
    <property type="molecule type" value="Genomic_DNA"/>
</dbReference>
<sequence length="283" mass="28617">MTAVETGYAPPTPPGRPGPGGRRRLRWLTVATVVWAVLLAGLTWWSVRTDAPTVKEQRSLDQAGPVVDRAIGELTAAVGAAGVPALLPDRLERGCRITPMDDGATLERGVEVAIGGDDVREVLRGIADRLPSGWRAGVSTLDGEPLLRADAGEFVAVEGRAGGPGRVLLTADTGCRPAGSGYQAPSADAAAESAVLASALGRWGGATGPVQVLTAPCPGGGTARTARSEAAVPADQSLAAAFGVGAAPVVDSADAYARPGDPAVLALRAGERVRVAVTTPCRA</sequence>
<evidence type="ECO:0000256" key="1">
    <source>
        <dbReference type="SAM" id="MobiDB-lite"/>
    </source>
</evidence>
<evidence type="ECO:0000256" key="2">
    <source>
        <dbReference type="SAM" id="Phobius"/>
    </source>
</evidence>
<dbReference type="RefSeq" id="WP_114919007.1">
    <property type="nucleotide sequence ID" value="NZ_CP031263.1"/>
</dbReference>
<reference evidence="3 4" key="1">
    <citation type="submission" date="2018-07" db="EMBL/GenBank/DDBJ databases">
        <authorList>
            <person name="Ye Y."/>
        </authorList>
    </citation>
    <scope>NUCLEOTIDE SEQUENCE [LARGE SCALE GENOMIC DNA]</scope>
    <source>
        <strain evidence="4">H14(2018)</strain>
    </source>
</reference>
<proteinExistence type="predicted"/>
<accession>A0A6N3JWT1</accession>
<evidence type="ECO:0000313" key="4">
    <source>
        <dbReference type="Proteomes" id="UP000253958"/>
    </source>
</evidence>
<dbReference type="AlphaFoldDB" id="A0A6N3JWT1"/>
<feature type="transmembrane region" description="Helical" evidence="2">
    <location>
        <begin position="25"/>
        <end position="47"/>
    </location>
</feature>
<keyword evidence="2" id="KW-0812">Transmembrane</keyword>
<name>A0A6N3JWT1_9ACTN</name>
<protein>
    <submittedName>
        <fullName evidence="3">Uncharacterized protein</fullName>
    </submittedName>
</protein>
<dbReference type="Proteomes" id="UP000253958">
    <property type="component" value="Chromosome"/>
</dbReference>
<evidence type="ECO:0000313" key="3">
    <source>
        <dbReference type="EMBL" id="AXH89463.1"/>
    </source>
</evidence>
<keyword evidence="2" id="KW-0472">Membrane</keyword>
<organism evidence="3 4">
    <name type="scientific">Micromonospora aurantiaca</name>
    <name type="common">nom. illeg.</name>
    <dbReference type="NCBI Taxonomy" id="47850"/>
    <lineage>
        <taxon>Bacteria</taxon>
        <taxon>Bacillati</taxon>
        <taxon>Actinomycetota</taxon>
        <taxon>Actinomycetes</taxon>
        <taxon>Micromonosporales</taxon>
        <taxon>Micromonosporaceae</taxon>
        <taxon>Micromonospora</taxon>
    </lineage>
</organism>
<feature type="region of interest" description="Disordered" evidence="1">
    <location>
        <begin position="1"/>
        <end position="22"/>
    </location>
</feature>
<reference evidence="3 4" key="2">
    <citation type="submission" date="2018-08" db="EMBL/GenBank/DDBJ databases">
        <title>Streptomyces kandeliansis sp. nov., an endophytic bacterium isolated from mangrove plant.</title>
        <authorList>
            <person name="Wang R."/>
        </authorList>
    </citation>
    <scope>NUCLEOTIDE SEQUENCE [LARGE SCALE GENOMIC DNA]</scope>
    <source>
        <strain evidence="4">H14(2018)</strain>
    </source>
</reference>